<sequence>MKTIRAIYAGFDHMIEVDRFWGWFQVFWIHYFAILAVTFATVWGDPREGFLWAAIAFLSYAAEVHRLALKETRAELARLKADHA</sequence>
<evidence type="ECO:0000313" key="2">
    <source>
        <dbReference type="EMBL" id="WGH21941.1"/>
    </source>
</evidence>
<dbReference type="Proteomes" id="UP001242841">
    <property type="component" value="Segment"/>
</dbReference>
<keyword evidence="1" id="KW-1133">Transmembrane helix</keyword>
<feature type="transmembrane region" description="Helical" evidence="1">
    <location>
        <begin position="20"/>
        <end position="43"/>
    </location>
</feature>
<keyword evidence="1" id="KW-0812">Transmembrane</keyword>
<evidence type="ECO:0000256" key="1">
    <source>
        <dbReference type="SAM" id="Phobius"/>
    </source>
</evidence>
<keyword evidence="1" id="KW-0472">Membrane</keyword>
<organism evidence="2 3">
    <name type="scientific">Rhodococcus phage Trogglehumper</name>
    <dbReference type="NCBI Taxonomy" id="3038381"/>
    <lineage>
        <taxon>Viruses</taxon>
        <taxon>Duplodnaviria</taxon>
        <taxon>Heunggongvirae</taxon>
        <taxon>Uroviricota</taxon>
        <taxon>Caudoviricetes</taxon>
        <taxon>Caudoviricetes incertae sedis</taxon>
        <taxon>Trogglehumpervirus</taxon>
        <taxon>Trogglehumpervirus trogglehumper</taxon>
    </lineage>
</organism>
<evidence type="ECO:0000313" key="3">
    <source>
        <dbReference type="Proteomes" id="UP001242841"/>
    </source>
</evidence>
<name>A0AAF0K892_9CAUD</name>
<accession>A0AAF0K892</accession>
<dbReference type="EMBL" id="OQ709222">
    <property type="protein sequence ID" value="WGH21941.1"/>
    <property type="molecule type" value="Genomic_DNA"/>
</dbReference>
<reference evidence="2" key="1">
    <citation type="submission" date="2023-03" db="EMBL/GenBank/DDBJ databases">
        <authorList>
            <person name="Aguilar E."/>
            <person name="Antigua R."/>
            <person name="Antonino C."/>
            <person name="Bisram R."/>
            <person name="Chen J."/>
            <person name="Davilmar B."/>
            <person name="Del R.K."/>
            <person name="Germosen J."/>
            <person name="Hernandez J."/>
            <person name="Kelloggs L."/>
            <person name="Lema C."/>
            <person name="Li J."/>
            <person name="Melendez A."/>
            <person name="Mohammed I."/>
            <person name="Ryan A."/>
            <person name="Singh S."/>
            <person name="Tariq H."/>
            <person name="Golebiewska U.P."/>
            <person name="Russell D.A."/>
            <person name="Jacobs-Sera D."/>
            <person name="Hatfull G.F."/>
        </authorList>
    </citation>
    <scope>NUCLEOTIDE SEQUENCE</scope>
</reference>
<keyword evidence="3" id="KW-1185">Reference proteome</keyword>
<feature type="transmembrane region" description="Helical" evidence="1">
    <location>
        <begin position="49"/>
        <end position="69"/>
    </location>
</feature>
<gene>
    <name evidence="2" type="primary">57</name>
    <name evidence="2" type="ORF">SEA_TROGGLEHUMPER_57</name>
</gene>
<protein>
    <submittedName>
        <fullName evidence="2">Membrane protein</fullName>
    </submittedName>
</protein>
<proteinExistence type="predicted"/>